<proteinExistence type="predicted"/>
<sequence length="57" mass="5948">MRTLAESCLCSGATRSRAQTASIIAADTARMKTAVRIREGSAVATRLSYRTGDVGSA</sequence>
<dbReference type="GeneID" id="18915497"/>
<gene>
    <name evidence="2" type="ORF">PHACADRAFT_252500</name>
    <name evidence="1" type="ORF">PHACADRAFT_266420</name>
</gene>
<dbReference type="RefSeq" id="XP_007393611.1">
    <property type="nucleotide sequence ID" value="XM_007393549.1"/>
</dbReference>
<dbReference type="EMBL" id="JH931186">
    <property type="protein sequence ID" value="EKM48320.1"/>
    <property type="molecule type" value="Genomic_DNA"/>
</dbReference>
<keyword evidence="3" id="KW-1185">Reference proteome</keyword>
<accession>K5VNQ7</accession>
<evidence type="ECO:0000313" key="2">
    <source>
        <dbReference type="EMBL" id="EKM58291.1"/>
    </source>
</evidence>
<dbReference type="InParanoid" id="K5VNQ7"/>
<dbReference type="RefSeq" id="XP_007403128.1">
    <property type="nucleotide sequence ID" value="XM_007403066.1"/>
</dbReference>
<dbReference type="KEGG" id="pco:PHACADRAFT_266420"/>
<name>K5VNQ7_PHACS</name>
<organism evidence="1 3">
    <name type="scientific">Phanerochaete carnosa (strain HHB-10118-sp)</name>
    <name type="common">White-rot fungus</name>
    <name type="synonym">Peniophora carnosa</name>
    <dbReference type="NCBI Taxonomy" id="650164"/>
    <lineage>
        <taxon>Eukaryota</taxon>
        <taxon>Fungi</taxon>
        <taxon>Dikarya</taxon>
        <taxon>Basidiomycota</taxon>
        <taxon>Agaricomycotina</taxon>
        <taxon>Agaricomycetes</taxon>
        <taxon>Polyporales</taxon>
        <taxon>Phanerochaetaceae</taxon>
        <taxon>Phanerochaete</taxon>
    </lineage>
</organism>
<reference evidence="1 3" key="1">
    <citation type="journal article" date="2012" name="BMC Genomics">
        <title>Comparative genomics of the white-rot fungi, Phanerochaete carnosa and P. chrysosporium, to elucidate the genetic basis of the distinct wood types they colonize.</title>
        <authorList>
            <person name="Suzuki H."/>
            <person name="MacDonald J."/>
            <person name="Syed K."/>
            <person name="Salamov A."/>
            <person name="Hori C."/>
            <person name="Aerts A."/>
            <person name="Henrissat B."/>
            <person name="Wiebenga A."/>
            <person name="vanKuyk P.A."/>
            <person name="Barry K."/>
            <person name="Lindquist E."/>
            <person name="LaButti K."/>
            <person name="Lapidus A."/>
            <person name="Lucas S."/>
            <person name="Coutinho P."/>
            <person name="Gong Y."/>
            <person name="Samejima M."/>
            <person name="Mahadevan R."/>
            <person name="Abou-Zaid M."/>
            <person name="de Vries R.P."/>
            <person name="Igarashi K."/>
            <person name="Yadav J.S."/>
            <person name="Grigoriev I.V."/>
            <person name="Master E.R."/>
        </authorList>
    </citation>
    <scope>NUCLEOTIDE SEQUENCE [LARGE SCALE GENOMIC DNA]</scope>
    <source>
        <strain evidence="1 3">HHB-10118-sp</strain>
    </source>
</reference>
<dbReference type="GeneID" id="18919408"/>
<evidence type="ECO:0000313" key="1">
    <source>
        <dbReference type="EMBL" id="EKM48320.1"/>
    </source>
</evidence>
<dbReference type="EMBL" id="JH930470">
    <property type="protein sequence ID" value="EKM58291.1"/>
    <property type="molecule type" value="Genomic_DNA"/>
</dbReference>
<dbReference type="KEGG" id="pco:PHACADRAFT_252500"/>
<dbReference type="HOGENOM" id="CLU_2997183_0_0_1"/>
<dbReference type="Proteomes" id="UP000008370">
    <property type="component" value="Unassembled WGS sequence"/>
</dbReference>
<protein>
    <submittedName>
        <fullName evidence="1">Uncharacterized protein</fullName>
    </submittedName>
</protein>
<dbReference type="AlphaFoldDB" id="K5VNQ7"/>
<evidence type="ECO:0000313" key="3">
    <source>
        <dbReference type="Proteomes" id="UP000008370"/>
    </source>
</evidence>